<evidence type="ECO:0000313" key="1">
    <source>
        <dbReference type="EMBL" id="GFE50682.1"/>
    </source>
</evidence>
<dbReference type="Proteomes" id="UP000436522">
    <property type="component" value="Unassembled WGS sequence"/>
</dbReference>
<dbReference type="OrthoDB" id="7875899at2"/>
<organism evidence="1 2">
    <name type="scientific">Roseobacter cerasinus</name>
    <dbReference type="NCBI Taxonomy" id="2602289"/>
    <lineage>
        <taxon>Bacteria</taxon>
        <taxon>Pseudomonadati</taxon>
        <taxon>Pseudomonadota</taxon>
        <taxon>Alphaproteobacteria</taxon>
        <taxon>Rhodobacterales</taxon>
        <taxon>Roseobacteraceae</taxon>
        <taxon>Roseobacter</taxon>
    </lineage>
</organism>
<dbReference type="RefSeq" id="WP_159977668.1">
    <property type="nucleotide sequence ID" value="NZ_BLIV01000004.1"/>
</dbReference>
<sequence>MGYSERLRLEVQHAFFDEAVPPLEMRPSDPRGFDAARLLLRQRGRFVHVLQDDAVEDQPSEIALTLLATAHDLFAVTKGAVWGAVVHLTAGLDQEALAFDEAGPAQPTDTAGRFLPVLATLDIALPSEGRRDLLLRCDAVAAHWAYHLIGAGQIDALEVVDSAGAVAFEDLGEQDLPNGQAARVIRSIQALAARARPPERFALQKAGPFGPETLVPVLPAAAIDFKPIPDTGAPPRLQSDIFVTLW</sequence>
<accession>A0A640VSM7</accession>
<gene>
    <name evidence="1" type="ORF">So717_24350</name>
</gene>
<name>A0A640VSM7_9RHOB</name>
<reference evidence="1 2" key="1">
    <citation type="submission" date="2019-12" db="EMBL/GenBank/DDBJ databases">
        <title>Roseobacter cerasinus sp. nov., isolated from seawater around aquaculture.</title>
        <authorList>
            <person name="Muramatsu S."/>
            <person name="Takabe Y."/>
            <person name="Mori K."/>
            <person name="Takaichi S."/>
            <person name="Hanada S."/>
        </authorList>
    </citation>
    <scope>NUCLEOTIDE SEQUENCE [LARGE SCALE GENOMIC DNA]</scope>
    <source>
        <strain evidence="1 2">AI77</strain>
    </source>
</reference>
<protein>
    <submittedName>
        <fullName evidence="1">Uncharacterized protein</fullName>
    </submittedName>
</protein>
<comment type="caution">
    <text evidence="1">The sequence shown here is derived from an EMBL/GenBank/DDBJ whole genome shotgun (WGS) entry which is preliminary data.</text>
</comment>
<dbReference type="EMBL" id="BLIV01000004">
    <property type="protein sequence ID" value="GFE50682.1"/>
    <property type="molecule type" value="Genomic_DNA"/>
</dbReference>
<dbReference type="AlphaFoldDB" id="A0A640VSM7"/>
<evidence type="ECO:0000313" key="2">
    <source>
        <dbReference type="Proteomes" id="UP000436522"/>
    </source>
</evidence>
<keyword evidence="2" id="KW-1185">Reference proteome</keyword>
<proteinExistence type="predicted"/>